<evidence type="ECO:0000313" key="2">
    <source>
        <dbReference type="Proteomes" id="UP000823775"/>
    </source>
</evidence>
<keyword evidence="2" id="KW-1185">Reference proteome</keyword>
<dbReference type="Proteomes" id="UP000823775">
    <property type="component" value="Unassembled WGS sequence"/>
</dbReference>
<organism evidence="1 2">
    <name type="scientific">Datura stramonium</name>
    <name type="common">Jimsonweed</name>
    <name type="synonym">Common thornapple</name>
    <dbReference type="NCBI Taxonomy" id="4076"/>
    <lineage>
        <taxon>Eukaryota</taxon>
        <taxon>Viridiplantae</taxon>
        <taxon>Streptophyta</taxon>
        <taxon>Embryophyta</taxon>
        <taxon>Tracheophyta</taxon>
        <taxon>Spermatophyta</taxon>
        <taxon>Magnoliopsida</taxon>
        <taxon>eudicotyledons</taxon>
        <taxon>Gunneridae</taxon>
        <taxon>Pentapetalae</taxon>
        <taxon>asterids</taxon>
        <taxon>lamiids</taxon>
        <taxon>Solanales</taxon>
        <taxon>Solanaceae</taxon>
        <taxon>Solanoideae</taxon>
        <taxon>Datureae</taxon>
        <taxon>Datura</taxon>
    </lineage>
</organism>
<protein>
    <submittedName>
        <fullName evidence="1">Uncharacterized protein</fullName>
    </submittedName>
</protein>
<name>A0ABS8TH08_DATST</name>
<sequence>MGRLRVHTLVYRKQASCLASTNYDEGDPFGIIMYNRLPFSPRTSCASRTKIRSCVLRLPRFVMRCRGPSVVSRTLGFSKRSGHGVFIASYLPKMMLVPNDGRPRLGTGCALLGRSRLMRLRR</sequence>
<proteinExistence type="predicted"/>
<gene>
    <name evidence="1" type="ORF">HAX54_010906</name>
</gene>
<reference evidence="1 2" key="1">
    <citation type="journal article" date="2021" name="BMC Genomics">
        <title>Datura genome reveals duplications of psychoactive alkaloid biosynthetic genes and high mutation rate following tissue culture.</title>
        <authorList>
            <person name="Rajewski A."/>
            <person name="Carter-House D."/>
            <person name="Stajich J."/>
            <person name="Litt A."/>
        </authorList>
    </citation>
    <scope>NUCLEOTIDE SEQUENCE [LARGE SCALE GENOMIC DNA]</scope>
    <source>
        <strain evidence="1">AR-01</strain>
    </source>
</reference>
<dbReference type="EMBL" id="JACEIK010001609">
    <property type="protein sequence ID" value="MCD7470787.1"/>
    <property type="molecule type" value="Genomic_DNA"/>
</dbReference>
<accession>A0ABS8TH08</accession>
<evidence type="ECO:0000313" key="1">
    <source>
        <dbReference type="EMBL" id="MCD7470787.1"/>
    </source>
</evidence>
<comment type="caution">
    <text evidence="1">The sequence shown here is derived from an EMBL/GenBank/DDBJ whole genome shotgun (WGS) entry which is preliminary data.</text>
</comment>